<name>A0A0F7JU37_9GAMM</name>
<dbReference type="PANTHER" id="PTHR34857:SF2">
    <property type="entry name" value="SLL0384 PROTEIN"/>
    <property type="match status" value="1"/>
</dbReference>
<dbReference type="PATRIC" id="fig|1543721.4.peg.192"/>
<dbReference type="OrthoDB" id="4533at2"/>
<dbReference type="InterPro" id="IPR003339">
    <property type="entry name" value="ABC/ECF_trnsptr_transmembrane"/>
</dbReference>
<dbReference type="Proteomes" id="UP000034410">
    <property type="component" value="Chromosome"/>
</dbReference>
<keyword evidence="5 7" id="KW-1133">Transmembrane helix</keyword>
<dbReference type="InterPro" id="IPR012809">
    <property type="entry name" value="ECF_CbiQ"/>
</dbReference>
<evidence type="ECO:0000256" key="2">
    <source>
        <dbReference type="ARBA" id="ARBA00008564"/>
    </source>
</evidence>
<protein>
    <submittedName>
        <fullName evidence="8">Cobalt ABC transporter permease</fullName>
    </submittedName>
</protein>
<keyword evidence="3" id="KW-1003">Cell membrane</keyword>
<evidence type="ECO:0000313" key="8">
    <source>
        <dbReference type="EMBL" id="AKH19137.1"/>
    </source>
</evidence>
<proteinExistence type="inferred from homology"/>
<evidence type="ECO:0000256" key="6">
    <source>
        <dbReference type="ARBA" id="ARBA00023136"/>
    </source>
</evidence>
<dbReference type="RefSeq" id="WP_046858076.1">
    <property type="nucleotide sequence ID" value="NZ_CP011412.1"/>
</dbReference>
<feature type="transmembrane region" description="Helical" evidence="7">
    <location>
        <begin position="234"/>
        <end position="252"/>
    </location>
</feature>
<dbReference type="Pfam" id="PF02361">
    <property type="entry name" value="CbiQ"/>
    <property type="match status" value="1"/>
</dbReference>
<keyword evidence="4 7" id="KW-0812">Transmembrane</keyword>
<feature type="transmembrane region" description="Helical" evidence="7">
    <location>
        <begin position="44"/>
        <end position="62"/>
    </location>
</feature>
<accession>A0A0F7JU37</accession>
<dbReference type="AlphaFoldDB" id="A0A0F7JU37"/>
<keyword evidence="9" id="KW-1185">Reference proteome</keyword>
<evidence type="ECO:0000256" key="7">
    <source>
        <dbReference type="SAM" id="Phobius"/>
    </source>
</evidence>
<feature type="transmembrane region" description="Helical" evidence="7">
    <location>
        <begin position="69"/>
        <end position="87"/>
    </location>
</feature>
<dbReference type="EMBL" id="CP011412">
    <property type="protein sequence ID" value="AKH19137.1"/>
    <property type="molecule type" value="Genomic_DNA"/>
</dbReference>
<dbReference type="KEGG" id="seds:AAY24_00895"/>
<evidence type="ECO:0000313" key="9">
    <source>
        <dbReference type="Proteomes" id="UP000034410"/>
    </source>
</evidence>
<feature type="transmembrane region" description="Helical" evidence="7">
    <location>
        <begin position="107"/>
        <end position="126"/>
    </location>
</feature>
<sequence length="253" mass="28128">MMQLALIDEASRHNRLARFDPRLRVISALLMALTLVSLERISLLLPSLLLSLAAAWWIGLGGASLGKRLLAMEGFMILLLVMLPFSIPGESLISLGPFSASVEGLQRALGIVLKANTIVILLMALVGTLEPVVLGHALGQLRLPDKLIHLFLFTVRYIGVLFEEYRRLRLAMRARAFVAGSNRHTWQTFGWLVGMLLLRSLKRSERILAAMKCRGFNGRFYLARQTLWGRHDSLALLLVLGVAGTLLLLEQIL</sequence>
<evidence type="ECO:0000256" key="4">
    <source>
        <dbReference type="ARBA" id="ARBA00022692"/>
    </source>
</evidence>
<evidence type="ECO:0000256" key="3">
    <source>
        <dbReference type="ARBA" id="ARBA00022475"/>
    </source>
</evidence>
<dbReference type="GO" id="GO:0006824">
    <property type="term" value="P:cobalt ion transport"/>
    <property type="evidence" value="ECO:0007669"/>
    <property type="project" value="InterPro"/>
</dbReference>
<keyword evidence="6 7" id="KW-0472">Membrane</keyword>
<evidence type="ECO:0000256" key="5">
    <source>
        <dbReference type="ARBA" id="ARBA00022989"/>
    </source>
</evidence>
<dbReference type="PANTHER" id="PTHR34857">
    <property type="entry name" value="SLL0384 PROTEIN"/>
    <property type="match status" value="1"/>
</dbReference>
<comment type="similarity">
    <text evidence="2">Belongs to the CbiQ family.</text>
</comment>
<dbReference type="InterPro" id="IPR051611">
    <property type="entry name" value="ECF_transporter_component"/>
</dbReference>
<evidence type="ECO:0000256" key="1">
    <source>
        <dbReference type="ARBA" id="ARBA00004651"/>
    </source>
</evidence>
<dbReference type="GO" id="GO:0043190">
    <property type="term" value="C:ATP-binding cassette (ABC) transporter complex"/>
    <property type="evidence" value="ECO:0007669"/>
    <property type="project" value="InterPro"/>
</dbReference>
<reference evidence="8 9" key="1">
    <citation type="journal article" date="2015" name="Genome Announc.">
        <title>Complete Genome Sequence of Sedimenticola thiotaurini Strain SIP-G1, a Polyphosphate- and Polyhydroxyalkanoate-Accumulating Sulfur-Oxidizing Gammaproteobacterium Isolated from Salt Marsh Sediments.</title>
        <authorList>
            <person name="Flood B.E."/>
            <person name="Jones D.S."/>
            <person name="Bailey J.V."/>
        </authorList>
    </citation>
    <scope>NUCLEOTIDE SEQUENCE [LARGE SCALE GENOMIC DNA]</scope>
    <source>
        <strain evidence="8 9">SIP-G1</strain>
    </source>
</reference>
<comment type="subcellular location">
    <subcellularLocation>
        <location evidence="1">Cell membrane</location>
        <topology evidence="1">Multi-pass membrane protein</topology>
    </subcellularLocation>
</comment>
<dbReference type="NCBIfam" id="TIGR02454">
    <property type="entry name" value="ECF_T_CbiQ"/>
    <property type="match status" value="1"/>
</dbReference>
<organism evidence="8 9">
    <name type="scientific">Sedimenticola thiotaurini</name>
    <dbReference type="NCBI Taxonomy" id="1543721"/>
    <lineage>
        <taxon>Bacteria</taxon>
        <taxon>Pseudomonadati</taxon>
        <taxon>Pseudomonadota</taxon>
        <taxon>Gammaproteobacteria</taxon>
        <taxon>Chromatiales</taxon>
        <taxon>Sedimenticolaceae</taxon>
        <taxon>Sedimenticola</taxon>
    </lineage>
</organism>
<feature type="transmembrane region" description="Helical" evidence="7">
    <location>
        <begin position="147"/>
        <end position="165"/>
    </location>
</feature>
<gene>
    <name evidence="8" type="ORF">AAY24_00895</name>
</gene>
<dbReference type="CDD" id="cd16914">
    <property type="entry name" value="EcfT"/>
    <property type="match status" value="1"/>
</dbReference>